<proteinExistence type="predicted"/>
<sequence>MCGSDIGTNSDATRVGVLDDGYGWFRVVIGRTTSCVSVNVVVVGHFLAMQLLCLGNPLTRSGRESVQRGRLMRVFAITQHIGSFKGAAHEFRERLLIGRCVLTGEPGRHGNVVASGVCKSLRCQALALGQFKSTRSQSRFYIGVSRRINDHGNTGVILCCCTHHRRTTNINLLHTLIVVGARFHGGTEGIEVDHYQVKGLNIESLQLLNMRIQSTVSQDPGMHARVQRLHASI</sequence>
<gene>
    <name evidence="1" type="ORF">UFOPK2938_00606</name>
</gene>
<name>A0A6J6W5V1_9ZZZZ</name>
<accession>A0A6J6W5V1</accession>
<dbReference type="EMBL" id="CAEZZX010000104">
    <property type="protein sequence ID" value="CAB4779159.1"/>
    <property type="molecule type" value="Genomic_DNA"/>
</dbReference>
<reference evidence="1" key="1">
    <citation type="submission" date="2020-05" db="EMBL/GenBank/DDBJ databases">
        <authorList>
            <person name="Chiriac C."/>
            <person name="Salcher M."/>
            <person name="Ghai R."/>
            <person name="Kavagutti S V."/>
        </authorList>
    </citation>
    <scope>NUCLEOTIDE SEQUENCE</scope>
</reference>
<protein>
    <submittedName>
        <fullName evidence="1">Unannotated protein</fullName>
    </submittedName>
</protein>
<evidence type="ECO:0000313" key="1">
    <source>
        <dbReference type="EMBL" id="CAB4779159.1"/>
    </source>
</evidence>
<organism evidence="1">
    <name type="scientific">freshwater metagenome</name>
    <dbReference type="NCBI Taxonomy" id="449393"/>
    <lineage>
        <taxon>unclassified sequences</taxon>
        <taxon>metagenomes</taxon>
        <taxon>ecological metagenomes</taxon>
    </lineage>
</organism>
<dbReference type="AlphaFoldDB" id="A0A6J6W5V1"/>